<evidence type="ECO:0000256" key="4">
    <source>
        <dbReference type="ARBA" id="ARBA00022840"/>
    </source>
</evidence>
<evidence type="ECO:0000256" key="1">
    <source>
        <dbReference type="ARBA" id="ARBA00006914"/>
    </source>
</evidence>
<dbReference type="GO" id="GO:0003723">
    <property type="term" value="F:RNA binding"/>
    <property type="evidence" value="ECO:0007669"/>
    <property type="project" value="TreeGrafter"/>
</dbReference>
<dbReference type="Proteomes" id="UP001164286">
    <property type="component" value="Unassembled WGS sequence"/>
</dbReference>
<dbReference type="AlphaFoldDB" id="A0AA38HCG0"/>
<dbReference type="GeneID" id="77726492"/>
<dbReference type="Pfam" id="PF00004">
    <property type="entry name" value="AAA"/>
    <property type="match status" value="2"/>
</dbReference>
<dbReference type="SUPFAM" id="SSF52540">
    <property type="entry name" value="P-loop containing nucleoside triphosphate hydrolases"/>
    <property type="match status" value="2"/>
</dbReference>
<dbReference type="Gene3D" id="3.40.50.300">
    <property type="entry name" value="P-loop containing nucleotide triphosphate hydrolases"/>
    <property type="match status" value="2"/>
</dbReference>
<dbReference type="InterPro" id="IPR050168">
    <property type="entry name" value="AAA_ATPase_domain"/>
</dbReference>
<feature type="domain" description="AAA+ ATPase" evidence="6">
    <location>
        <begin position="127"/>
        <end position="264"/>
    </location>
</feature>
<dbReference type="SMART" id="SM00382">
    <property type="entry name" value="AAA"/>
    <property type="match status" value="2"/>
</dbReference>
<feature type="region of interest" description="Disordered" evidence="5">
    <location>
        <begin position="692"/>
        <end position="750"/>
    </location>
</feature>
<dbReference type="FunFam" id="3.40.50.300:FF:000018">
    <property type="entry name" value="Cell division control 48"/>
    <property type="match status" value="1"/>
</dbReference>
<keyword evidence="7" id="KW-0378">Hydrolase</keyword>
<dbReference type="FunFam" id="3.40.50.300:FF:000365">
    <property type="entry name" value="Ribosome biogenesis ATPase RIX7"/>
    <property type="match status" value="1"/>
</dbReference>
<feature type="region of interest" description="Disordered" evidence="5">
    <location>
        <begin position="324"/>
        <end position="347"/>
    </location>
</feature>
<dbReference type="GO" id="GO:0016887">
    <property type="term" value="F:ATP hydrolysis activity"/>
    <property type="evidence" value="ECO:0007669"/>
    <property type="project" value="InterPro"/>
</dbReference>
<gene>
    <name evidence="7" type="ORF">MKK02DRAFT_27007</name>
</gene>
<feature type="region of interest" description="Disordered" evidence="5">
    <location>
        <begin position="19"/>
        <end position="89"/>
    </location>
</feature>
<evidence type="ECO:0000259" key="6">
    <source>
        <dbReference type="SMART" id="SM00382"/>
    </source>
</evidence>
<feature type="compositionally biased region" description="Low complexity" evidence="5">
    <location>
        <begin position="21"/>
        <end position="38"/>
    </location>
</feature>
<dbReference type="InterPro" id="IPR041569">
    <property type="entry name" value="AAA_lid_3"/>
</dbReference>
<evidence type="ECO:0000256" key="5">
    <source>
        <dbReference type="SAM" id="MobiDB-lite"/>
    </source>
</evidence>
<feature type="domain" description="AAA+ ATPase" evidence="6">
    <location>
        <begin position="453"/>
        <end position="589"/>
    </location>
</feature>
<dbReference type="GO" id="GO:1990275">
    <property type="term" value="F:preribosome binding"/>
    <property type="evidence" value="ECO:0007669"/>
    <property type="project" value="TreeGrafter"/>
</dbReference>
<keyword evidence="4" id="KW-0067">ATP-binding</keyword>
<reference evidence="7" key="1">
    <citation type="journal article" date="2022" name="G3 (Bethesda)">
        <title>High quality genome of the basidiomycete yeast Dioszegia hungarica PDD-24b-2 isolated from cloud water.</title>
        <authorList>
            <person name="Jarrige D."/>
            <person name="Haridas S."/>
            <person name="Bleykasten-Grosshans C."/>
            <person name="Joly M."/>
            <person name="Nadalig T."/>
            <person name="Sancelme M."/>
            <person name="Vuilleumier S."/>
            <person name="Grigoriev I.V."/>
            <person name="Amato P."/>
            <person name="Bringel F."/>
        </authorList>
    </citation>
    <scope>NUCLEOTIDE SEQUENCE</scope>
    <source>
        <strain evidence="7">PDD-24b-2</strain>
    </source>
</reference>
<name>A0AA38HCG0_9TREE</name>
<accession>A0AA38HCG0</accession>
<keyword evidence="3" id="KW-0547">Nucleotide-binding</keyword>
<dbReference type="GO" id="GO:0042254">
    <property type="term" value="P:ribosome biogenesis"/>
    <property type="evidence" value="ECO:0007669"/>
    <property type="project" value="TreeGrafter"/>
</dbReference>
<feature type="compositionally biased region" description="Basic and acidic residues" evidence="5">
    <location>
        <begin position="736"/>
        <end position="750"/>
    </location>
</feature>
<dbReference type="InterPro" id="IPR003959">
    <property type="entry name" value="ATPase_AAA_core"/>
</dbReference>
<evidence type="ECO:0000313" key="8">
    <source>
        <dbReference type="Proteomes" id="UP001164286"/>
    </source>
</evidence>
<dbReference type="Pfam" id="PF17862">
    <property type="entry name" value="AAA_lid_3"/>
    <property type="match status" value="2"/>
</dbReference>
<dbReference type="PANTHER" id="PTHR23077:SF171">
    <property type="entry name" value="NUCLEAR VALOSIN-CONTAINING PROTEIN-LIKE"/>
    <property type="match status" value="1"/>
</dbReference>
<dbReference type="InterPro" id="IPR027417">
    <property type="entry name" value="P-loop_NTPase"/>
</dbReference>
<keyword evidence="8" id="KW-1185">Reference proteome</keyword>
<dbReference type="InterPro" id="IPR003593">
    <property type="entry name" value="AAA+_ATPase"/>
</dbReference>
<evidence type="ECO:0000256" key="2">
    <source>
        <dbReference type="ARBA" id="ARBA00022737"/>
    </source>
</evidence>
<dbReference type="EMBL" id="JAKWFO010000005">
    <property type="protein sequence ID" value="KAI9637054.1"/>
    <property type="molecule type" value="Genomic_DNA"/>
</dbReference>
<proteinExistence type="inferred from homology"/>
<dbReference type="GO" id="GO:0005634">
    <property type="term" value="C:nucleus"/>
    <property type="evidence" value="ECO:0007669"/>
    <property type="project" value="TreeGrafter"/>
</dbReference>
<dbReference type="PANTHER" id="PTHR23077">
    <property type="entry name" value="AAA-FAMILY ATPASE"/>
    <property type="match status" value="1"/>
</dbReference>
<protein>
    <submittedName>
        <fullName evidence="7">P-loop containing nucleoside triphosphate hydrolase protein</fullName>
    </submittedName>
</protein>
<dbReference type="GO" id="GO:0005524">
    <property type="term" value="F:ATP binding"/>
    <property type="evidence" value="ECO:0007669"/>
    <property type="project" value="UniProtKB-KW"/>
</dbReference>
<keyword evidence="2" id="KW-0677">Repeat</keyword>
<dbReference type="Gene3D" id="1.10.8.60">
    <property type="match status" value="2"/>
</dbReference>
<evidence type="ECO:0000313" key="7">
    <source>
        <dbReference type="EMBL" id="KAI9637054.1"/>
    </source>
</evidence>
<dbReference type="InterPro" id="IPR003960">
    <property type="entry name" value="ATPase_AAA_CS"/>
</dbReference>
<dbReference type="RefSeq" id="XP_052946831.1">
    <property type="nucleotide sequence ID" value="XM_053087291.1"/>
</dbReference>
<comment type="similarity">
    <text evidence="1">Belongs to the AAA ATPase family.</text>
</comment>
<comment type="caution">
    <text evidence="7">The sequence shown here is derived from an EMBL/GenBank/DDBJ whole genome shotgun (WGS) entry which is preliminary data.</text>
</comment>
<evidence type="ECO:0000256" key="3">
    <source>
        <dbReference type="ARBA" id="ARBA00022741"/>
    </source>
</evidence>
<sequence length="750" mass="80810">MNGPSSLNQSITAGWAVTPVASSSTSTASAANGSANLTAKKRLRRTNLNNASTDPQGSGSNADPDRPPTPRRKKPKSDRGAVPSKYAPPDLKLSSLGGLRAQITQLMEIVVLPLLHPEIYQHTGVPRPRGVLLHGVPGGGKTQLVKCLAGELGFPFLSISAPSIVSGMSGESEKTLRDTFDEAKKLAPCLLFLDEVDAITPKRETAQREMERRIVAQLLTCMDDLASSDEPVVVIGATNRPDSLDPALRRAGRFDHEIEMGVPSVEGREEIIRVLCGNLHLSEEIDFRWLAKSTPGYVGADLTSLVTEAGVIAVKRIFEEIGEGRLPSTAEPTAPPTPNANTTDAAPSIPLDLDQPFMTLPLDIRSTPIAKFLISHPGPLDPSQLASLSLKSDDFTQALKIVQPSAKREGFATIPDVSWADIGALETIRDELHMAIVQPIRHPELFSVVGIDAPSGVLLWGPPGCGKTLLAKAVANESRANFISVKGPELLNKYVGESEKAVRQVFARARASSPCVIFFDELDALVPRRDDSMSESSARVVNTLLTELDGLDARKAVYVIGATNRPDMIDPAMVRPGRLDKLLYVDLPSASERWEILKTHTKRTPIPTECMDDIKLIVESSDCDGFSGADIAALVREAATSALRGALEAVGAFEKEMASLKRGEGAGDGAEHLAERKEVRVRTEHFALAAKKTLPSVSKEQRGRYERMRDKYAGLPTRRRGREKEEIGSGEQQSAGDKEGAKEKDGGMLA</sequence>
<feature type="compositionally biased region" description="Polar residues" evidence="5">
    <location>
        <begin position="46"/>
        <end position="61"/>
    </location>
</feature>
<organism evidence="7 8">
    <name type="scientific">Dioszegia hungarica</name>
    <dbReference type="NCBI Taxonomy" id="4972"/>
    <lineage>
        <taxon>Eukaryota</taxon>
        <taxon>Fungi</taxon>
        <taxon>Dikarya</taxon>
        <taxon>Basidiomycota</taxon>
        <taxon>Agaricomycotina</taxon>
        <taxon>Tremellomycetes</taxon>
        <taxon>Tremellales</taxon>
        <taxon>Bulleribasidiaceae</taxon>
        <taxon>Dioszegia</taxon>
    </lineage>
</organism>
<feature type="compositionally biased region" description="Basic and acidic residues" evidence="5">
    <location>
        <begin position="699"/>
        <end position="712"/>
    </location>
</feature>
<dbReference type="CDD" id="cd19530">
    <property type="entry name" value="RecA-like_NVL_r2-like"/>
    <property type="match status" value="1"/>
</dbReference>
<dbReference type="PROSITE" id="PS00674">
    <property type="entry name" value="AAA"/>
    <property type="match status" value="1"/>
</dbReference>